<comment type="caution">
    <text evidence="1">The sequence shown here is derived from an EMBL/GenBank/DDBJ whole genome shotgun (WGS) entry which is preliminary data.</text>
</comment>
<proteinExistence type="predicted"/>
<gene>
    <name evidence="1" type="ORF">NLG97_g3350</name>
</gene>
<evidence type="ECO:0000313" key="1">
    <source>
        <dbReference type="EMBL" id="KAJ3495503.1"/>
    </source>
</evidence>
<protein>
    <submittedName>
        <fullName evidence="1">Uncharacterized protein</fullName>
    </submittedName>
</protein>
<accession>A0ACC1QYF0</accession>
<reference evidence="1" key="1">
    <citation type="submission" date="2022-07" db="EMBL/GenBank/DDBJ databases">
        <title>Genome Sequence of Lecanicillium saksenae.</title>
        <authorList>
            <person name="Buettner E."/>
        </authorList>
    </citation>
    <scope>NUCLEOTIDE SEQUENCE</scope>
    <source>
        <strain evidence="1">VT-O1</strain>
    </source>
</reference>
<keyword evidence="2" id="KW-1185">Reference proteome</keyword>
<dbReference type="Proteomes" id="UP001148737">
    <property type="component" value="Unassembled WGS sequence"/>
</dbReference>
<organism evidence="1 2">
    <name type="scientific">Lecanicillium saksenae</name>
    <dbReference type="NCBI Taxonomy" id="468837"/>
    <lineage>
        <taxon>Eukaryota</taxon>
        <taxon>Fungi</taxon>
        <taxon>Dikarya</taxon>
        <taxon>Ascomycota</taxon>
        <taxon>Pezizomycotina</taxon>
        <taxon>Sordariomycetes</taxon>
        <taxon>Hypocreomycetidae</taxon>
        <taxon>Hypocreales</taxon>
        <taxon>Cordycipitaceae</taxon>
        <taxon>Lecanicillium</taxon>
    </lineage>
</organism>
<dbReference type="EMBL" id="JANAKD010000274">
    <property type="protein sequence ID" value="KAJ3495503.1"/>
    <property type="molecule type" value="Genomic_DNA"/>
</dbReference>
<sequence length="337" mass="35643">MKASLFLSIIGLAAAQPGEFGRWEDVDVEAVTRCTDTAFAVTGCDAGDLTCLCRPNKRAAMAVEAFPCLEEIPNATGAVSDLMSHVCDAVNHAQRYVDKRPPTNSTTIFCVVNAMQNAGCKVGELLCACDPENQAAMAKDVSSCAMSQGLTSHDLVTIQSLTDNICAVVLATKLVADMTANIDDGDSVFVPSYNKTFSNSTQLRDFANSSSIVPSFSNATLNATFTNTTFTHSTFLRHFVHSHSNTTFTPTPTNAALLPSNTTTVHIDADLPNQDDIITDAADLPKSTTTVIIIPTKFIFISRHTTATAKPIGPVAAGASTPAVCQIAIFAAMLVVL</sequence>
<evidence type="ECO:0000313" key="2">
    <source>
        <dbReference type="Proteomes" id="UP001148737"/>
    </source>
</evidence>
<name>A0ACC1QYF0_9HYPO</name>